<dbReference type="Gene3D" id="3.40.50.1820">
    <property type="entry name" value="alpha/beta hydrolase"/>
    <property type="match status" value="1"/>
</dbReference>
<dbReference type="AlphaFoldDB" id="A0A1B0ZLG6"/>
<dbReference type="Pfam" id="PF12697">
    <property type="entry name" value="Abhydrolase_6"/>
    <property type="match status" value="1"/>
</dbReference>
<dbReference type="InterPro" id="IPR029058">
    <property type="entry name" value="AB_hydrolase_fold"/>
</dbReference>
<evidence type="ECO:0000313" key="2">
    <source>
        <dbReference type="EMBL" id="ANP34986.1"/>
    </source>
</evidence>
<proteinExistence type="predicted"/>
<evidence type="ECO:0000313" key="3">
    <source>
        <dbReference type="Proteomes" id="UP000092565"/>
    </source>
</evidence>
<organism evidence="2 3">
    <name type="scientific">Phaeobacter gallaeciensis</name>
    <dbReference type="NCBI Taxonomy" id="60890"/>
    <lineage>
        <taxon>Bacteria</taxon>
        <taxon>Pseudomonadati</taxon>
        <taxon>Pseudomonadota</taxon>
        <taxon>Alphaproteobacteria</taxon>
        <taxon>Rhodobacterales</taxon>
        <taxon>Roseobacteraceae</taxon>
        <taxon>Phaeobacter</taxon>
    </lineage>
</organism>
<protein>
    <recommendedName>
        <fullName evidence="1">AB hydrolase-1 domain-containing protein</fullName>
    </recommendedName>
</protein>
<dbReference type="EMBL" id="CP015124">
    <property type="protein sequence ID" value="ANP34986.1"/>
    <property type="molecule type" value="Genomic_DNA"/>
</dbReference>
<accession>A0A1B0ZLG6</accession>
<reference evidence="2 3" key="1">
    <citation type="submission" date="2016-04" db="EMBL/GenBank/DDBJ databases">
        <authorList>
            <person name="Evans L.H."/>
            <person name="Alamgir A."/>
            <person name="Owens N."/>
            <person name="Weber N.D."/>
            <person name="Virtaneva K."/>
            <person name="Barbian K."/>
            <person name="Babar A."/>
            <person name="Rosenke K."/>
        </authorList>
    </citation>
    <scope>NUCLEOTIDE SEQUENCE [LARGE SCALE GENOMIC DNA]</scope>
    <source>
        <strain evidence="2 3">JL2886</strain>
    </source>
</reference>
<feature type="domain" description="AB hydrolase-1" evidence="1">
    <location>
        <begin position="78"/>
        <end position="310"/>
    </location>
</feature>
<dbReference type="Proteomes" id="UP000092565">
    <property type="component" value="Chromosome"/>
</dbReference>
<dbReference type="PANTHER" id="PTHR43689">
    <property type="entry name" value="HYDROLASE"/>
    <property type="match status" value="1"/>
</dbReference>
<sequence>MEALIRAAAIGLAITAVLPFALILSQRPADMLPAAPEKGLDFSAVSAGPDMPEPETVPMRDGYPLQVRSFDNGVGPLVVMVHGSGWNGLQYATLARQIAGHVLVPDLRGHGAAPGRRGDVEYIGQLEDDLADLIAARVQPRQKVVLLGHSSGGGLVVRFAGGQHGGRLDRAVLLAPFLKYDAPTTRKNSGGWAQPLTRRIIGLSMLNALGITWFNHLTVIQFAMPKQVLDGPLGHLATTEYSYRLNTSYAPRSDYLADIRALPEFFVMAGEKDEAFVAEGYEPLMAPVTHRGSYRIIPGVGHLGIVDAPETAMAVKEFLNGI</sequence>
<evidence type="ECO:0000259" key="1">
    <source>
        <dbReference type="Pfam" id="PF12697"/>
    </source>
</evidence>
<keyword evidence="3" id="KW-1185">Reference proteome</keyword>
<gene>
    <name evidence="2" type="ORF">JL2886_00049</name>
</gene>
<name>A0A1B0ZLG6_9RHOB</name>
<dbReference type="InterPro" id="IPR000073">
    <property type="entry name" value="AB_hydrolase_1"/>
</dbReference>
<dbReference type="PANTHER" id="PTHR43689:SF8">
    <property type="entry name" value="ALPHA_BETA-HYDROLASES SUPERFAMILY PROTEIN"/>
    <property type="match status" value="1"/>
</dbReference>
<dbReference type="RefSeq" id="WP_197492329.1">
    <property type="nucleotide sequence ID" value="NZ_CP015124.1"/>
</dbReference>
<dbReference type="SUPFAM" id="SSF53474">
    <property type="entry name" value="alpha/beta-Hydrolases"/>
    <property type="match status" value="1"/>
</dbReference>
<dbReference type="PATRIC" id="fig|60890.4.peg.45"/>